<accession>A0A6S7J819</accession>
<protein>
    <submittedName>
        <fullName evidence="1">Uncharacterized protein</fullName>
    </submittedName>
</protein>
<dbReference type="Proteomes" id="UP001152795">
    <property type="component" value="Unassembled WGS sequence"/>
</dbReference>
<feature type="non-terminal residue" evidence="1">
    <location>
        <position position="151"/>
    </location>
</feature>
<sequence length="151" mass="16777">SFLIKITFLVTQTGLRTMLWSVEDSDFLMAVCKMQRSRTLETMGSKDIGRKFETSFFTPPLGIGITLEIFHSAGILPELKLLLKRSLSDEDIYGAQHLSNVAGILSGPLALLSSRERRIRLTSSGEIVISPNGLQEVVFGRDWMSIVIFLG</sequence>
<gene>
    <name evidence="1" type="ORF">PACLA_8A005144</name>
</gene>
<dbReference type="EMBL" id="CACRXK020013449">
    <property type="protein sequence ID" value="CAB4025160.1"/>
    <property type="molecule type" value="Genomic_DNA"/>
</dbReference>
<proteinExistence type="predicted"/>
<reference evidence="1" key="1">
    <citation type="submission" date="2020-04" db="EMBL/GenBank/DDBJ databases">
        <authorList>
            <person name="Alioto T."/>
            <person name="Alioto T."/>
            <person name="Gomez Garrido J."/>
        </authorList>
    </citation>
    <scope>NUCLEOTIDE SEQUENCE</scope>
    <source>
        <strain evidence="1">A484AB</strain>
    </source>
</reference>
<name>A0A6S7J819_PARCT</name>
<comment type="caution">
    <text evidence="1">The sequence shown here is derived from an EMBL/GenBank/DDBJ whole genome shotgun (WGS) entry which is preliminary data.</text>
</comment>
<organism evidence="1 2">
    <name type="scientific">Paramuricea clavata</name>
    <name type="common">Red gorgonian</name>
    <name type="synonym">Violescent sea-whip</name>
    <dbReference type="NCBI Taxonomy" id="317549"/>
    <lineage>
        <taxon>Eukaryota</taxon>
        <taxon>Metazoa</taxon>
        <taxon>Cnidaria</taxon>
        <taxon>Anthozoa</taxon>
        <taxon>Octocorallia</taxon>
        <taxon>Malacalcyonacea</taxon>
        <taxon>Plexauridae</taxon>
        <taxon>Paramuricea</taxon>
    </lineage>
</organism>
<evidence type="ECO:0000313" key="1">
    <source>
        <dbReference type="EMBL" id="CAB4025160.1"/>
    </source>
</evidence>
<dbReference type="AlphaFoldDB" id="A0A6S7J819"/>
<keyword evidence="2" id="KW-1185">Reference proteome</keyword>
<evidence type="ECO:0000313" key="2">
    <source>
        <dbReference type="Proteomes" id="UP001152795"/>
    </source>
</evidence>